<dbReference type="Gene3D" id="3.30.565.10">
    <property type="entry name" value="Histidine kinase-like ATPase, C-terminal domain"/>
    <property type="match status" value="1"/>
</dbReference>
<keyword evidence="12 13" id="KW-0472">Membrane</keyword>
<dbReference type="InterPro" id="IPR013727">
    <property type="entry name" value="2CSK_N"/>
</dbReference>
<feature type="domain" description="Histidine kinase" evidence="14">
    <location>
        <begin position="229"/>
        <end position="438"/>
    </location>
</feature>
<dbReference type="InterPro" id="IPR004358">
    <property type="entry name" value="Sig_transdc_His_kin-like_C"/>
</dbReference>
<keyword evidence="6 13" id="KW-0812">Transmembrane</keyword>
<feature type="transmembrane region" description="Helical" evidence="13">
    <location>
        <begin position="150"/>
        <end position="168"/>
    </location>
</feature>
<dbReference type="Gene3D" id="1.10.287.130">
    <property type="match status" value="1"/>
</dbReference>
<dbReference type="PROSITE" id="PS50885">
    <property type="entry name" value="HAMP"/>
    <property type="match status" value="1"/>
</dbReference>
<keyword evidence="8 16" id="KW-0418">Kinase</keyword>
<evidence type="ECO:0000313" key="16">
    <source>
        <dbReference type="EMBL" id="THF61051.1"/>
    </source>
</evidence>
<evidence type="ECO:0000256" key="3">
    <source>
        <dbReference type="ARBA" id="ARBA00012438"/>
    </source>
</evidence>
<evidence type="ECO:0000256" key="8">
    <source>
        <dbReference type="ARBA" id="ARBA00022777"/>
    </source>
</evidence>
<comment type="catalytic activity">
    <reaction evidence="1">
        <text>ATP + protein L-histidine = ADP + protein N-phospho-L-histidine.</text>
        <dbReference type="EC" id="2.7.13.3"/>
    </reaction>
</comment>
<keyword evidence="10 13" id="KW-1133">Transmembrane helix</keyword>
<comment type="subcellular location">
    <subcellularLocation>
        <location evidence="2">Membrane</location>
        <topology evidence="2">Multi-pass membrane protein</topology>
    </subcellularLocation>
</comment>
<keyword evidence="17" id="KW-1185">Reference proteome</keyword>
<gene>
    <name evidence="16" type="ORF">E6O51_12480</name>
</gene>
<name>A0A4S4AN48_9RHOO</name>
<evidence type="ECO:0000256" key="11">
    <source>
        <dbReference type="ARBA" id="ARBA00023012"/>
    </source>
</evidence>
<dbReference type="CDD" id="cd00082">
    <property type="entry name" value="HisKA"/>
    <property type="match status" value="1"/>
</dbReference>
<keyword evidence="9" id="KW-0067">ATP-binding</keyword>
<dbReference type="SUPFAM" id="SSF55874">
    <property type="entry name" value="ATPase domain of HSP90 chaperone/DNA topoisomerase II/histidine kinase"/>
    <property type="match status" value="1"/>
</dbReference>
<evidence type="ECO:0000313" key="17">
    <source>
        <dbReference type="Proteomes" id="UP000307956"/>
    </source>
</evidence>
<evidence type="ECO:0000256" key="13">
    <source>
        <dbReference type="SAM" id="Phobius"/>
    </source>
</evidence>
<evidence type="ECO:0000256" key="9">
    <source>
        <dbReference type="ARBA" id="ARBA00022840"/>
    </source>
</evidence>
<evidence type="ECO:0000256" key="6">
    <source>
        <dbReference type="ARBA" id="ARBA00022692"/>
    </source>
</evidence>
<evidence type="ECO:0000256" key="10">
    <source>
        <dbReference type="ARBA" id="ARBA00022989"/>
    </source>
</evidence>
<keyword evidence="11" id="KW-0902">Two-component regulatory system</keyword>
<keyword evidence="7" id="KW-0547">Nucleotide-binding</keyword>
<dbReference type="EMBL" id="SSOD01000008">
    <property type="protein sequence ID" value="THF61051.1"/>
    <property type="molecule type" value="Genomic_DNA"/>
</dbReference>
<dbReference type="InterPro" id="IPR003594">
    <property type="entry name" value="HATPase_dom"/>
</dbReference>
<dbReference type="PROSITE" id="PS50109">
    <property type="entry name" value="HIS_KIN"/>
    <property type="match status" value="1"/>
</dbReference>
<proteinExistence type="predicted"/>
<evidence type="ECO:0000256" key="1">
    <source>
        <dbReference type="ARBA" id="ARBA00000085"/>
    </source>
</evidence>
<evidence type="ECO:0000259" key="14">
    <source>
        <dbReference type="PROSITE" id="PS50109"/>
    </source>
</evidence>
<keyword evidence="5" id="KW-0808">Transferase</keyword>
<dbReference type="AlphaFoldDB" id="A0A4S4AN48"/>
<evidence type="ECO:0000256" key="2">
    <source>
        <dbReference type="ARBA" id="ARBA00004141"/>
    </source>
</evidence>
<sequence length="442" mass="47719">MLAALCAAVLLLWLLTGVLSYTRAQHEAEELMDGSLAQTARLLLAILGDNEDDLAELAARLATVRGAADNVYEPPLEFQIGRGDGTILARSDNAPPIPVLGVAGYSDILRQDTSWRVLNRVSADGRYRVQVSQSIGLRDRAALEVAGQTVLPLAVIAPLLVLFIYLSIVRGLRPLERLAAEVSARSPDNLQPLAVRNIPTEAAPLAAAIDRLLQRVGRALDNERRFTADAAHELRTPLAAVKVQTQVARRSREADQRDHALEQIECGVDRASRLVDQLLRLARLDPMNALPHAERVDLRTLVEEAVATALHADPAEQRSVRCELPEGDLHVVGDADLLQIALRNLLDNALRYTPVGSHITVVVQEAGGDLVNLLVRDDGPGVSVDVLGRLGERFFRGAGQAIEGNGLGLAIVARIAELHGARMRARNLPGGGFEIGLTGLRR</sequence>
<accession>A0A4S4AN48</accession>
<dbReference type="Pfam" id="PF02518">
    <property type="entry name" value="HATPase_c"/>
    <property type="match status" value="1"/>
</dbReference>
<keyword evidence="4" id="KW-0597">Phosphoprotein</keyword>
<dbReference type="PANTHER" id="PTHR45436:SF14">
    <property type="entry name" value="SENSOR PROTEIN QSEC"/>
    <property type="match status" value="1"/>
</dbReference>
<evidence type="ECO:0000256" key="5">
    <source>
        <dbReference type="ARBA" id="ARBA00022679"/>
    </source>
</evidence>
<evidence type="ECO:0000256" key="4">
    <source>
        <dbReference type="ARBA" id="ARBA00022553"/>
    </source>
</evidence>
<dbReference type="GO" id="GO:0005886">
    <property type="term" value="C:plasma membrane"/>
    <property type="evidence" value="ECO:0007669"/>
    <property type="project" value="TreeGrafter"/>
</dbReference>
<dbReference type="InterPro" id="IPR036890">
    <property type="entry name" value="HATPase_C_sf"/>
</dbReference>
<feature type="domain" description="HAMP" evidence="15">
    <location>
        <begin position="169"/>
        <end position="221"/>
    </location>
</feature>
<dbReference type="OrthoDB" id="8554694at2"/>
<organism evidence="16 17">
    <name type="scientific">Pseudothauera rhizosphaerae</name>
    <dbReference type="NCBI Taxonomy" id="2565932"/>
    <lineage>
        <taxon>Bacteria</taxon>
        <taxon>Pseudomonadati</taxon>
        <taxon>Pseudomonadota</taxon>
        <taxon>Betaproteobacteria</taxon>
        <taxon>Rhodocyclales</taxon>
        <taxon>Zoogloeaceae</taxon>
        <taxon>Pseudothauera</taxon>
    </lineage>
</organism>
<dbReference type="PRINTS" id="PR00344">
    <property type="entry name" value="BCTRLSENSOR"/>
</dbReference>
<dbReference type="InterPro" id="IPR003660">
    <property type="entry name" value="HAMP_dom"/>
</dbReference>
<dbReference type="PANTHER" id="PTHR45436">
    <property type="entry name" value="SENSOR HISTIDINE KINASE YKOH"/>
    <property type="match status" value="1"/>
</dbReference>
<evidence type="ECO:0000256" key="12">
    <source>
        <dbReference type="ARBA" id="ARBA00023136"/>
    </source>
</evidence>
<dbReference type="InterPro" id="IPR036097">
    <property type="entry name" value="HisK_dim/P_sf"/>
</dbReference>
<dbReference type="Pfam" id="PF08521">
    <property type="entry name" value="2CSK_N"/>
    <property type="match status" value="1"/>
</dbReference>
<dbReference type="GO" id="GO:0005524">
    <property type="term" value="F:ATP binding"/>
    <property type="evidence" value="ECO:0007669"/>
    <property type="project" value="UniProtKB-KW"/>
</dbReference>
<dbReference type="InterPro" id="IPR050428">
    <property type="entry name" value="TCS_sensor_his_kinase"/>
</dbReference>
<dbReference type="InterPro" id="IPR003661">
    <property type="entry name" value="HisK_dim/P_dom"/>
</dbReference>
<dbReference type="Pfam" id="PF00512">
    <property type="entry name" value="HisKA"/>
    <property type="match status" value="1"/>
</dbReference>
<dbReference type="EC" id="2.7.13.3" evidence="3"/>
<dbReference type="Proteomes" id="UP000307956">
    <property type="component" value="Unassembled WGS sequence"/>
</dbReference>
<evidence type="ECO:0000259" key="15">
    <source>
        <dbReference type="PROSITE" id="PS50885"/>
    </source>
</evidence>
<comment type="caution">
    <text evidence="16">The sequence shown here is derived from an EMBL/GenBank/DDBJ whole genome shotgun (WGS) entry which is preliminary data.</text>
</comment>
<dbReference type="SUPFAM" id="SSF47384">
    <property type="entry name" value="Homodimeric domain of signal transducing histidine kinase"/>
    <property type="match status" value="1"/>
</dbReference>
<reference evidence="16 17" key="1">
    <citation type="submission" date="2019-04" db="EMBL/GenBank/DDBJ databases">
        <title>Azoarcus rhizosphaerae sp. nov. isolated from rhizosphere of Ficus religiosa.</title>
        <authorList>
            <person name="Lin S.-Y."/>
            <person name="Hameed A."/>
            <person name="Hsu Y.-H."/>
            <person name="Young C.-C."/>
        </authorList>
    </citation>
    <scope>NUCLEOTIDE SEQUENCE [LARGE SCALE GENOMIC DNA]</scope>
    <source>
        <strain evidence="16 17">CC-YHH848</strain>
    </source>
</reference>
<evidence type="ECO:0000256" key="7">
    <source>
        <dbReference type="ARBA" id="ARBA00022741"/>
    </source>
</evidence>
<dbReference type="SMART" id="SM00388">
    <property type="entry name" value="HisKA"/>
    <property type="match status" value="1"/>
</dbReference>
<dbReference type="InterPro" id="IPR005467">
    <property type="entry name" value="His_kinase_dom"/>
</dbReference>
<protein>
    <recommendedName>
        <fullName evidence="3">histidine kinase</fullName>
        <ecNumber evidence="3">2.7.13.3</ecNumber>
    </recommendedName>
</protein>
<dbReference type="SMART" id="SM00387">
    <property type="entry name" value="HATPase_c"/>
    <property type="match status" value="1"/>
</dbReference>
<dbReference type="GO" id="GO:0000155">
    <property type="term" value="F:phosphorelay sensor kinase activity"/>
    <property type="evidence" value="ECO:0007669"/>
    <property type="project" value="InterPro"/>
</dbReference>